<organism evidence="2 3">
    <name type="scientific">Agrobacterium tumefaciens</name>
    <dbReference type="NCBI Taxonomy" id="358"/>
    <lineage>
        <taxon>Bacteria</taxon>
        <taxon>Pseudomonadati</taxon>
        <taxon>Pseudomonadota</taxon>
        <taxon>Alphaproteobacteria</taxon>
        <taxon>Hyphomicrobiales</taxon>
        <taxon>Rhizobiaceae</taxon>
        <taxon>Rhizobium/Agrobacterium group</taxon>
        <taxon>Agrobacterium</taxon>
        <taxon>Agrobacterium tumefaciens complex</taxon>
    </lineage>
</organism>
<dbReference type="AlphaFoldDB" id="A0AAJ4N8S8"/>
<gene>
    <name evidence="2" type="ORF">G6M86_28240</name>
</gene>
<reference evidence="2" key="1">
    <citation type="submission" date="2020-02" db="EMBL/GenBank/DDBJ databases">
        <title>Unexpected conservation and global transmission of agrobacterial virulence plasmids.</title>
        <authorList>
            <person name="Weisberg A.J."/>
            <person name="Davis E.W. II"/>
            <person name="Tabima J.R."/>
            <person name="Belcher M.S."/>
            <person name="Miller M."/>
            <person name="Kuo C.-H."/>
            <person name="Loper J.E."/>
            <person name="Grunwald N.J."/>
            <person name="Putnam M.L."/>
            <person name="Chang J.H."/>
        </authorList>
    </citation>
    <scope>NUCLEOTIDE SEQUENCE</scope>
    <source>
        <strain evidence="2">Q15/94</strain>
        <plasmid evidence="2">pTiQ15_94</plasmid>
    </source>
</reference>
<name>A0AAJ4N8S8_AGRTU</name>
<dbReference type="EMBL" id="CP049220">
    <property type="protein sequence ID" value="QTG17269.1"/>
    <property type="molecule type" value="Genomic_DNA"/>
</dbReference>
<accession>A0AAJ4N8S8</accession>
<proteinExistence type="predicted"/>
<evidence type="ECO:0000256" key="1">
    <source>
        <dbReference type="SAM" id="MobiDB-lite"/>
    </source>
</evidence>
<feature type="region of interest" description="Disordered" evidence="1">
    <location>
        <begin position="182"/>
        <end position="201"/>
    </location>
</feature>
<protein>
    <submittedName>
        <fullName evidence="2">Virulence protein</fullName>
    </submittedName>
</protein>
<geneLocation type="plasmid" evidence="2 3">
    <name>pTiQ15_94</name>
</geneLocation>
<evidence type="ECO:0000313" key="3">
    <source>
        <dbReference type="Proteomes" id="UP000663946"/>
    </source>
</evidence>
<evidence type="ECO:0000313" key="2">
    <source>
        <dbReference type="EMBL" id="QTG17269.1"/>
    </source>
</evidence>
<dbReference type="Proteomes" id="UP000663946">
    <property type="component" value="Plasmid pTiQ15_94"/>
</dbReference>
<keyword evidence="2" id="KW-0614">Plasmid</keyword>
<sequence>MSARDGGGPTRITDLPTPLLTEVAKRLTTENPVETLENITNFKLMNRSAREATQTEPLEIFHGRLKQLSTFVETLRNAVAHPTYLPGGDDLSEYHAERMLDEVAYRPALGGAYNNQDGPRDRYRGSTSGHWNEGQRSDVDSRINNVKGSVMNLAESVMEREIFVDDLMSSIRPIARSIKEAHNSARAELMSSDRERQERGR</sequence>
<feature type="region of interest" description="Disordered" evidence="1">
    <location>
        <begin position="111"/>
        <end position="137"/>
    </location>
</feature>